<organism evidence="7 8">
    <name type="scientific">Anaerospora hongkongensis</name>
    <dbReference type="NCBI Taxonomy" id="244830"/>
    <lineage>
        <taxon>Bacteria</taxon>
        <taxon>Bacillati</taxon>
        <taxon>Bacillota</taxon>
        <taxon>Negativicutes</taxon>
        <taxon>Selenomonadales</taxon>
        <taxon>Sporomusaceae</taxon>
        <taxon>Anaerospora</taxon>
    </lineage>
</organism>
<dbReference type="Pfam" id="PF06723">
    <property type="entry name" value="MreB_Mbl"/>
    <property type="match status" value="1"/>
</dbReference>
<gene>
    <name evidence="6" type="primary">mreB</name>
    <name evidence="7" type="ORF">EV210_11947</name>
</gene>
<proteinExistence type="inferred from homology"/>
<comment type="caution">
    <text evidence="7">The sequence shown here is derived from an EMBL/GenBank/DDBJ whole genome shotgun (WGS) entry which is preliminary data.</text>
</comment>
<reference evidence="7 8" key="1">
    <citation type="submission" date="2019-03" db="EMBL/GenBank/DDBJ databases">
        <title>Genomic Encyclopedia of Type Strains, Phase IV (KMG-IV): sequencing the most valuable type-strain genomes for metagenomic binning, comparative biology and taxonomic classification.</title>
        <authorList>
            <person name="Goeker M."/>
        </authorList>
    </citation>
    <scope>NUCLEOTIDE SEQUENCE [LARGE SCALE GENOMIC DNA]</scope>
    <source>
        <strain evidence="7 8">DSM 15969</strain>
    </source>
</reference>
<evidence type="ECO:0000313" key="8">
    <source>
        <dbReference type="Proteomes" id="UP000295063"/>
    </source>
</evidence>
<keyword evidence="2 6" id="KW-0547">Nucleotide-binding</keyword>
<dbReference type="InterPro" id="IPR043129">
    <property type="entry name" value="ATPase_NBD"/>
</dbReference>
<dbReference type="Proteomes" id="UP000295063">
    <property type="component" value="Unassembled WGS sequence"/>
</dbReference>
<dbReference type="CDD" id="cd10225">
    <property type="entry name" value="ASKHA_NBD_MreB-like"/>
    <property type="match status" value="1"/>
</dbReference>
<dbReference type="PANTHER" id="PTHR42749:SF1">
    <property type="entry name" value="CELL SHAPE-DETERMINING PROTEIN MREB"/>
    <property type="match status" value="1"/>
</dbReference>
<keyword evidence="8" id="KW-1185">Reference proteome</keyword>
<evidence type="ECO:0000256" key="5">
    <source>
        <dbReference type="ARBA" id="ARBA00023458"/>
    </source>
</evidence>
<feature type="binding site" evidence="6">
    <location>
        <begin position="213"/>
        <end position="216"/>
    </location>
    <ligand>
        <name>ATP</name>
        <dbReference type="ChEBI" id="CHEBI:30616"/>
    </ligand>
</feature>
<keyword evidence="1 6" id="KW-0963">Cytoplasm</keyword>
<dbReference type="NCBIfam" id="TIGR00904">
    <property type="entry name" value="mreB"/>
    <property type="match status" value="1"/>
</dbReference>
<dbReference type="EMBL" id="SLUI01000019">
    <property type="protein sequence ID" value="TCL32972.1"/>
    <property type="molecule type" value="Genomic_DNA"/>
</dbReference>
<comment type="subcellular location">
    <subcellularLocation>
        <location evidence="6">Cytoplasm</location>
    </subcellularLocation>
    <text evidence="6">Membrane-associated.</text>
</comment>
<dbReference type="GO" id="GO:0008360">
    <property type="term" value="P:regulation of cell shape"/>
    <property type="evidence" value="ECO:0007669"/>
    <property type="project" value="UniProtKB-UniRule"/>
</dbReference>
<comment type="similarity">
    <text evidence="5 6">Belongs to the FtsA/MreB family.</text>
</comment>
<dbReference type="HAMAP" id="MF_02207">
    <property type="entry name" value="MreB"/>
    <property type="match status" value="1"/>
</dbReference>
<accession>A0A4R1PNM7</accession>
<feature type="binding site" evidence="6">
    <location>
        <begin position="165"/>
        <end position="167"/>
    </location>
    <ligand>
        <name>ATP</name>
        <dbReference type="ChEBI" id="CHEBI:30616"/>
    </ligand>
</feature>
<dbReference type="InterPro" id="IPR004753">
    <property type="entry name" value="MreB"/>
</dbReference>
<dbReference type="SUPFAM" id="SSF53067">
    <property type="entry name" value="Actin-like ATPase domain"/>
    <property type="match status" value="2"/>
</dbReference>
<evidence type="ECO:0000256" key="3">
    <source>
        <dbReference type="ARBA" id="ARBA00022840"/>
    </source>
</evidence>
<sequence length="350" mass="37353">MCFERGFNMFGSMDIGVDLGTANVLVYIKGKGIVLREPSVVAIDRDSNRILAIGEEARRMLGRTPGNIIAIRPLREGVIADYDTTESMLRHFIQKVAGKNFFFKPRIMICIPSGVTTVEKRAVLEAAMQAGARKTFLIEEPLAAALGAGLVISEACGSMVVDIGGGTTDVAVLSLGGIVVSESLRIGGDKFDEALVRYVKKEHNVLIGERTAEEIKITVGTAFPTGRNETMEIRGRDLVSGLPKTVRITSAETREALAEPISLIVDCVKAVLEKTPPELAADIVDRGIVMTGGGSLIHGLDRLINQETGIPTYLAEDPLSCVALGTGKALDAMEMLQDSLTTLKKGTIAG</sequence>
<feature type="binding site" evidence="6">
    <location>
        <begin position="293"/>
        <end position="296"/>
    </location>
    <ligand>
        <name>ATP</name>
        <dbReference type="ChEBI" id="CHEBI:30616"/>
    </ligand>
</feature>
<name>A0A4R1PNM7_9FIRM</name>
<evidence type="ECO:0000256" key="1">
    <source>
        <dbReference type="ARBA" id="ARBA00022490"/>
    </source>
</evidence>
<dbReference type="PANTHER" id="PTHR42749">
    <property type="entry name" value="CELL SHAPE-DETERMINING PROTEIN MREB"/>
    <property type="match status" value="1"/>
</dbReference>
<comment type="subunit">
    <text evidence="6">Forms polymers.</text>
</comment>
<dbReference type="NCBIfam" id="NF010539">
    <property type="entry name" value="PRK13927.1"/>
    <property type="match status" value="1"/>
</dbReference>
<dbReference type="GO" id="GO:0005524">
    <property type="term" value="F:ATP binding"/>
    <property type="evidence" value="ECO:0007669"/>
    <property type="project" value="UniProtKB-KW"/>
</dbReference>
<evidence type="ECO:0000313" key="7">
    <source>
        <dbReference type="EMBL" id="TCL32972.1"/>
    </source>
</evidence>
<dbReference type="InterPro" id="IPR056546">
    <property type="entry name" value="MreB_MamK-like"/>
</dbReference>
<dbReference type="PRINTS" id="PR01652">
    <property type="entry name" value="SHAPEPROTEIN"/>
</dbReference>
<dbReference type="GO" id="GO:0000902">
    <property type="term" value="P:cell morphogenesis"/>
    <property type="evidence" value="ECO:0007669"/>
    <property type="project" value="InterPro"/>
</dbReference>
<evidence type="ECO:0000256" key="4">
    <source>
        <dbReference type="ARBA" id="ARBA00022960"/>
    </source>
</evidence>
<evidence type="ECO:0000256" key="6">
    <source>
        <dbReference type="HAMAP-Rule" id="MF_02207"/>
    </source>
</evidence>
<dbReference type="AlphaFoldDB" id="A0A4R1PNM7"/>
<keyword evidence="3 6" id="KW-0067">ATP-binding</keyword>
<evidence type="ECO:0000256" key="2">
    <source>
        <dbReference type="ARBA" id="ARBA00022741"/>
    </source>
</evidence>
<protein>
    <recommendedName>
        <fullName evidence="6">Cell shape-determining protein MreB</fullName>
    </recommendedName>
</protein>
<keyword evidence="4 6" id="KW-0133">Cell shape</keyword>
<dbReference type="GO" id="GO:0005737">
    <property type="term" value="C:cytoplasm"/>
    <property type="evidence" value="ECO:0007669"/>
    <property type="project" value="UniProtKB-SubCell"/>
</dbReference>
<dbReference type="Gene3D" id="3.30.420.40">
    <property type="match status" value="2"/>
</dbReference>
<feature type="binding site" evidence="6">
    <location>
        <begin position="21"/>
        <end position="23"/>
    </location>
    <ligand>
        <name>ATP</name>
        <dbReference type="ChEBI" id="CHEBI:30616"/>
    </ligand>
</feature>
<comment type="function">
    <text evidence="6">Forms membrane-associated dynamic filaments that are essential for cell shape determination. Acts by regulating cell wall synthesis and cell elongation, and thus cell shape. A feedback loop between cell geometry and MreB localization may maintain elongated cell shape by targeting cell wall growth to regions of negative cell wall curvature.</text>
</comment>